<organism evidence="2 3">
    <name type="scientific">Maritimibacter dapengensis</name>
    <dbReference type="NCBI Taxonomy" id="2836868"/>
    <lineage>
        <taxon>Bacteria</taxon>
        <taxon>Pseudomonadati</taxon>
        <taxon>Pseudomonadota</taxon>
        <taxon>Alphaproteobacteria</taxon>
        <taxon>Rhodobacterales</taxon>
        <taxon>Roseobacteraceae</taxon>
        <taxon>Maritimibacter</taxon>
    </lineage>
</organism>
<evidence type="ECO:0000259" key="1">
    <source>
        <dbReference type="PROSITE" id="PS51296"/>
    </source>
</evidence>
<reference evidence="2 3" key="1">
    <citation type="submission" date="2021-05" db="EMBL/GenBank/DDBJ databases">
        <title>Culturable bacteria isolated from Daya Bay.</title>
        <authorList>
            <person name="Zheng W."/>
            <person name="Yu S."/>
            <person name="Huang Y."/>
        </authorList>
    </citation>
    <scope>NUCLEOTIDE SEQUENCE [LARGE SCALE GENOMIC DNA]</scope>
    <source>
        <strain evidence="2 3">DP4N28-5</strain>
    </source>
</reference>
<dbReference type="CDD" id="cd03528">
    <property type="entry name" value="Rieske_RO_ferredoxin"/>
    <property type="match status" value="1"/>
</dbReference>
<gene>
    <name evidence="2" type="ORF">KJP28_17990</name>
</gene>
<dbReference type="NCBIfam" id="TIGR02377">
    <property type="entry name" value="MocE_fam_FeS"/>
    <property type="match status" value="1"/>
</dbReference>
<dbReference type="EMBL" id="JAHUZE010000004">
    <property type="protein sequence ID" value="MBV7380821.1"/>
    <property type="molecule type" value="Genomic_DNA"/>
</dbReference>
<dbReference type="InterPro" id="IPR012747">
    <property type="entry name" value="MocE_2FeS"/>
</dbReference>
<evidence type="ECO:0000313" key="3">
    <source>
        <dbReference type="Proteomes" id="UP000756530"/>
    </source>
</evidence>
<proteinExistence type="predicted"/>
<dbReference type="Proteomes" id="UP000756530">
    <property type="component" value="Unassembled WGS sequence"/>
</dbReference>
<keyword evidence="3" id="KW-1185">Reference proteome</keyword>
<protein>
    <submittedName>
        <fullName evidence="2">Rieske 2Fe-2S domain-containing protein</fullName>
    </submittedName>
</protein>
<name>A0ABS6T832_9RHOB</name>
<comment type="caution">
    <text evidence="2">The sequence shown here is derived from an EMBL/GenBank/DDBJ whole genome shotgun (WGS) entry which is preliminary data.</text>
</comment>
<feature type="domain" description="Rieske" evidence="1">
    <location>
        <begin position="4"/>
        <end position="100"/>
    </location>
</feature>
<dbReference type="InterPro" id="IPR017941">
    <property type="entry name" value="Rieske_2Fe-2S"/>
</dbReference>
<sequence>MSWVDACAFDEIEVEDLIRWDHEGRTFVIYRSPEDEVYCTSGLCTHEEVHLEDGLVMEHEIECPKHNAAFDYRTGEALRAPACVNLKTYPARVVGGRVEIDL</sequence>
<dbReference type="Pfam" id="PF00355">
    <property type="entry name" value="Rieske"/>
    <property type="match status" value="1"/>
</dbReference>
<dbReference type="RefSeq" id="WP_218394005.1">
    <property type="nucleotide sequence ID" value="NZ_JAHUZE010000004.1"/>
</dbReference>
<evidence type="ECO:0000313" key="2">
    <source>
        <dbReference type="EMBL" id="MBV7380821.1"/>
    </source>
</evidence>
<accession>A0ABS6T832</accession>
<dbReference type="PROSITE" id="PS51296">
    <property type="entry name" value="RIESKE"/>
    <property type="match status" value="1"/>
</dbReference>